<reference evidence="1 2" key="1">
    <citation type="submission" date="2017-08" db="EMBL/GenBank/DDBJ databases">
        <authorList>
            <person name="de Groot N.N."/>
        </authorList>
    </citation>
    <scope>NUCLEOTIDE SEQUENCE [LARGE SCALE GENOMIC DNA]</scope>
    <source>
        <strain evidence="1 2">USBA 78</strain>
    </source>
</reference>
<organism evidence="1 2">
    <name type="scientific">Thalassospira xiamenensis</name>
    <dbReference type="NCBI Taxonomy" id="220697"/>
    <lineage>
        <taxon>Bacteria</taxon>
        <taxon>Pseudomonadati</taxon>
        <taxon>Pseudomonadota</taxon>
        <taxon>Alphaproteobacteria</taxon>
        <taxon>Rhodospirillales</taxon>
        <taxon>Thalassospiraceae</taxon>
        <taxon>Thalassospira</taxon>
    </lineage>
</organism>
<dbReference type="Proteomes" id="UP000219068">
    <property type="component" value="Unassembled WGS sequence"/>
</dbReference>
<dbReference type="EMBL" id="OBMM01000001">
    <property type="protein sequence ID" value="SOB94570.1"/>
    <property type="molecule type" value="Genomic_DNA"/>
</dbReference>
<protein>
    <submittedName>
        <fullName evidence="1">Uncharacterized protein</fullName>
    </submittedName>
</protein>
<evidence type="ECO:0000313" key="2">
    <source>
        <dbReference type="Proteomes" id="UP000219068"/>
    </source>
</evidence>
<name>A0A285RKD9_9PROT</name>
<evidence type="ECO:0000313" key="1">
    <source>
        <dbReference type="EMBL" id="SOB94570.1"/>
    </source>
</evidence>
<sequence>MKLLKTNIIREDRDVEKRLAELGLSRKTLLEIRDVAIGAAANATPNHAANAAGTYAYQDGVFALRDRHVGDSWQRSRQNGVELIFNETLGIKLGFCNVDQACRDVGPKPRSVKGSGAERVCTGNLFGSEDNLPHYSPPQRDGSTVYYLMVAQDGAVELTSPVIRAGTFKSYVERIFLSEGTDIDGDFSIDDDDRIEEFDPIVSRK</sequence>
<accession>A0A285RKD9</accession>
<gene>
    <name evidence="1" type="ORF">SAMN05428964_1011114</name>
</gene>
<proteinExistence type="predicted"/>
<dbReference type="AlphaFoldDB" id="A0A285RKD9"/>
<dbReference type="RefSeq" id="WP_097051457.1">
    <property type="nucleotide sequence ID" value="NZ_OBMM01000001.1"/>
</dbReference>